<keyword evidence="1" id="KW-0812">Transmembrane</keyword>
<feature type="transmembrane region" description="Helical" evidence="1">
    <location>
        <begin position="143"/>
        <end position="162"/>
    </location>
</feature>
<reference evidence="3 4" key="1">
    <citation type="submission" date="2017-06" db="EMBL/GenBank/DDBJ databases">
        <title>the draft geome sequence of Illustriluteabacillus marina B3227.</title>
        <authorList>
            <person name="He R.-H."/>
            <person name="Du Z.-J."/>
        </authorList>
    </citation>
    <scope>NUCLEOTIDE SEQUENCE [LARGE SCALE GENOMIC DNA]</scope>
    <source>
        <strain evidence="3 4">B3227</strain>
    </source>
</reference>
<comment type="caution">
    <text evidence="3">The sequence shown here is derived from an EMBL/GenBank/DDBJ whole genome shotgun (WGS) entry which is preliminary data.</text>
</comment>
<organism evidence="3 4">
    <name type="scientific">Halalkalibacillus sediminis</name>
    <dbReference type="NCBI Taxonomy" id="2018042"/>
    <lineage>
        <taxon>Bacteria</taxon>
        <taxon>Bacillati</taxon>
        <taxon>Bacillota</taxon>
        <taxon>Bacilli</taxon>
        <taxon>Bacillales</taxon>
        <taxon>Bacillaceae</taxon>
        <taxon>Halalkalibacillus</taxon>
    </lineage>
</organism>
<dbReference type="EMBL" id="PJNH01000001">
    <property type="protein sequence ID" value="PKR78904.1"/>
    <property type="molecule type" value="Genomic_DNA"/>
</dbReference>
<keyword evidence="4" id="KW-1185">Reference proteome</keyword>
<accession>A0A2I0QX57</accession>
<feature type="transmembrane region" description="Helical" evidence="1">
    <location>
        <begin position="95"/>
        <end position="119"/>
    </location>
</feature>
<name>A0A2I0QX57_9BACI</name>
<gene>
    <name evidence="3" type="ORF">CEY16_03880</name>
</gene>
<protein>
    <submittedName>
        <fullName evidence="3">Stage V sporulation protein AA</fullName>
    </submittedName>
</protein>
<feature type="domain" description="Stage V sporulation protein AA" evidence="2">
    <location>
        <begin position="3"/>
        <end position="89"/>
    </location>
</feature>
<proteinExistence type="predicted"/>
<dbReference type="AlphaFoldDB" id="A0A2I0QX57"/>
<sequence length="205" mass="24204">MSQVIYLRLKYKQTVVSGQTIYLKDIAWISTKDEVKKKLETLYLYRVTKNDQNYKVFDLFEIIEKIQTIYPEYDIETIGPTESILSIYQPKSTIFPVYVICIWLLLFIGAAMAIMNFHFDVSMEEVQFQLHKMISGGGIDRSVLWFQIPYSIGLGLGMVLFFNHFFKKKINEEPSPLEIEMFNYDQDIHHYVSFNENEMNKTDDD</sequence>
<dbReference type="InterPro" id="IPR038548">
    <property type="entry name" value="SporV_AA_N_sf"/>
</dbReference>
<dbReference type="InterPro" id="IPR021997">
    <property type="entry name" value="SporV_AA"/>
</dbReference>
<evidence type="ECO:0000313" key="4">
    <source>
        <dbReference type="Proteomes" id="UP000243524"/>
    </source>
</evidence>
<keyword evidence="1" id="KW-0472">Membrane</keyword>
<dbReference type="Proteomes" id="UP000243524">
    <property type="component" value="Unassembled WGS sequence"/>
</dbReference>
<dbReference type="OrthoDB" id="9782754at2"/>
<dbReference type="RefSeq" id="WP_101330648.1">
    <property type="nucleotide sequence ID" value="NZ_PJNH01000001.1"/>
</dbReference>
<evidence type="ECO:0000259" key="2">
    <source>
        <dbReference type="Pfam" id="PF12164"/>
    </source>
</evidence>
<dbReference type="Pfam" id="PF12164">
    <property type="entry name" value="SporV_AA"/>
    <property type="match status" value="1"/>
</dbReference>
<evidence type="ECO:0000313" key="3">
    <source>
        <dbReference type="EMBL" id="PKR78904.1"/>
    </source>
</evidence>
<evidence type="ECO:0000256" key="1">
    <source>
        <dbReference type="SAM" id="Phobius"/>
    </source>
</evidence>
<keyword evidence="1" id="KW-1133">Transmembrane helix</keyword>
<dbReference type="Gene3D" id="2.60.480.10">
    <property type="entry name" value="eubacterium ventriosum atcc domain"/>
    <property type="match status" value="1"/>
</dbReference>